<evidence type="ECO:0008006" key="6">
    <source>
        <dbReference type="Google" id="ProtNLM"/>
    </source>
</evidence>
<gene>
    <name evidence="3" type="ORF">A4X03_0g4219</name>
    <name evidence="2" type="ORF">JKIAZH3_G6036</name>
</gene>
<comment type="caution">
    <text evidence="3">The sequence shown here is derived from an EMBL/GenBank/DDBJ whole genome shotgun (WGS) entry which is preliminary data.</text>
</comment>
<evidence type="ECO:0000313" key="5">
    <source>
        <dbReference type="Proteomes" id="UP000836402"/>
    </source>
</evidence>
<reference evidence="3" key="1">
    <citation type="submission" date="2016-04" db="EMBL/GenBank/DDBJ databases">
        <authorList>
            <person name="Nguyen H.D."/>
            <person name="Kesanakurti P."/>
            <person name="Cullis J."/>
            <person name="Levesque C.A."/>
            <person name="Hambleton S."/>
        </authorList>
    </citation>
    <scope>NUCLEOTIDE SEQUENCE</scope>
    <source>
        <strain evidence="3">DAOMC 238032</strain>
    </source>
</reference>
<reference evidence="2" key="3">
    <citation type="submission" date="2020-10" db="EMBL/GenBank/DDBJ databases">
        <authorList>
            <person name="Sedaghatjoo S."/>
        </authorList>
    </citation>
    <scope>NUCLEOTIDE SEQUENCE</scope>
    <source>
        <strain evidence="2">AZH3</strain>
    </source>
</reference>
<proteinExistence type="inferred from homology"/>
<keyword evidence="5" id="KW-1185">Reference proteome</keyword>
<dbReference type="FunFam" id="3.40.50.150:FF:000554">
    <property type="entry name" value="Cation-transporting ATPase"/>
    <property type="match status" value="1"/>
</dbReference>
<reference evidence="3" key="2">
    <citation type="journal article" date="2019" name="IMA Fungus">
        <title>Genome sequencing and comparison of five Tilletia species to identify candidate genes for the detection of regulated species infecting wheat.</title>
        <authorList>
            <person name="Nguyen H.D.T."/>
            <person name="Sultana T."/>
            <person name="Kesanakurti P."/>
            <person name="Hambleton S."/>
        </authorList>
    </citation>
    <scope>NUCLEOTIDE SEQUENCE</scope>
    <source>
        <strain evidence="3">DAOMC 238032</strain>
    </source>
</reference>
<evidence type="ECO:0000313" key="2">
    <source>
        <dbReference type="EMBL" id="CAD6940140.1"/>
    </source>
</evidence>
<evidence type="ECO:0000313" key="3">
    <source>
        <dbReference type="EMBL" id="KAE8259010.1"/>
    </source>
</evidence>
<dbReference type="Proteomes" id="UP000836402">
    <property type="component" value="Unassembled WGS sequence"/>
</dbReference>
<evidence type="ECO:0000256" key="1">
    <source>
        <dbReference type="ARBA" id="ARBA00010815"/>
    </source>
</evidence>
<dbReference type="EMBL" id="CAJHJG010004323">
    <property type="protein sequence ID" value="CAD6940140.1"/>
    <property type="molecule type" value="Genomic_DNA"/>
</dbReference>
<sequence length="359" mass="41220">MNSVYELLDRGYLPDFVLRPVIRHLNNLRIRSLEHGSTEANFAYKRDFIEALKSSEIAIETEKANEQHYEVDTDFILTTLGPRAKYSCCLYETGKETLEEAENAMLESYCVKAELSDGQTMLDLGCGWGSLCLFLAAKYPSSQIKALSNSRTQKIYIDGVAKKRGLTNLEVFTGDVRTYEFPEGTFDRVLSIEMFEHMKNYSLLFDKVSRWLKPLSAAPSPDKPSKLFIHIFCHKTTPYNFEEDDGWMAKNFFSGGTMPSHDLFAYFQEHVVLEQMWWLNGKHYAQTLEAWLAKQRRENRGGSSIKALREDAKKKGVSELEGEKTYYRFALFYLACAVFFGQNGGEEWGVGHYLFSKRG</sequence>
<accession>A0A177VIP2</accession>
<organism evidence="3 4">
    <name type="scientific">Tilletia caries</name>
    <name type="common">wheat bunt fungus</name>
    <dbReference type="NCBI Taxonomy" id="13290"/>
    <lineage>
        <taxon>Eukaryota</taxon>
        <taxon>Fungi</taxon>
        <taxon>Dikarya</taxon>
        <taxon>Basidiomycota</taxon>
        <taxon>Ustilaginomycotina</taxon>
        <taxon>Exobasidiomycetes</taxon>
        <taxon>Tilletiales</taxon>
        <taxon>Tilletiaceae</taxon>
        <taxon>Tilletia</taxon>
    </lineage>
</organism>
<dbReference type="Proteomes" id="UP000077671">
    <property type="component" value="Unassembled WGS sequence"/>
</dbReference>
<protein>
    <recommendedName>
        <fullName evidence="6">Methyltransferase domain-containing protein</fullName>
    </recommendedName>
</protein>
<dbReference type="AlphaFoldDB" id="A0A177VIP2"/>
<dbReference type="SUPFAM" id="SSF53335">
    <property type="entry name" value="S-adenosyl-L-methionine-dependent methyltransferases"/>
    <property type="match status" value="1"/>
</dbReference>
<dbReference type="Pfam" id="PF02353">
    <property type="entry name" value="CMAS"/>
    <property type="match status" value="1"/>
</dbReference>
<comment type="similarity">
    <text evidence="1">Belongs to the CFA/CMAS family.</text>
</comment>
<dbReference type="InterPro" id="IPR029063">
    <property type="entry name" value="SAM-dependent_MTases_sf"/>
</dbReference>
<dbReference type="EMBL" id="LWDD02000549">
    <property type="protein sequence ID" value="KAE8259010.1"/>
    <property type="molecule type" value="Genomic_DNA"/>
</dbReference>
<dbReference type="PANTHER" id="PTHR43832">
    <property type="match status" value="1"/>
</dbReference>
<dbReference type="CDD" id="cd02440">
    <property type="entry name" value="AdoMet_MTases"/>
    <property type="match status" value="1"/>
</dbReference>
<dbReference type="Gene3D" id="3.40.50.150">
    <property type="entry name" value="Vaccinia Virus protein VP39"/>
    <property type="match status" value="1"/>
</dbReference>
<name>A0A177VIP2_9BASI</name>
<evidence type="ECO:0000313" key="4">
    <source>
        <dbReference type="Proteomes" id="UP000077671"/>
    </source>
</evidence>
<dbReference type="PANTHER" id="PTHR43832:SF1">
    <property type="entry name" value="S-ADENOSYL-L-METHIONINE-DEPENDENT METHYLTRANSFERASES SUPERFAMILY PROTEIN"/>
    <property type="match status" value="1"/>
</dbReference>